<dbReference type="SUPFAM" id="SSF103473">
    <property type="entry name" value="MFS general substrate transporter"/>
    <property type="match status" value="1"/>
</dbReference>
<feature type="transmembrane region" description="Helical" evidence="4">
    <location>
        <begin position="431"/>
        <end position="451"/>
    </location>
</feature>
<feature type="transmembrane region" description="Helical" evidence="4">
    <location>
        <begin position="804"/>
        <end position="825"/>
    </location>
</feature>
<feature type="transmembrane region" description="Helical" evidence="4">
    <location>
        <begin position="600"/>
        <end position="619"/>
    </location>
</feature>
<feature type="transmembrane region" description="Helical" evidence="4">
    <location>
        <begin position="173"/>
        <end position="197"/>
    </location>
</feature>
<feature type="transmembrane region" description="Helical" evidence="4">
    <location>
        <begin position="743"/>
        <end position="761"/>
    </location>
</feature>
<dbReference type="InterPro" id="IPR011701">
    <property type="entry name" value="MFS"/>
</dbReference>
<feature type="transmembrane region" description="Helical" evidence="4">
    <location>
        <begin position="687"/>
        <end position="705"/>
    </location>
</feature>
<feature type="transmembrane region" description="Helical" evidence="4">
    <location>
        <begin position="93"/>
        <end position="116"/>
    </location>
</feature>
<feature type="transmembrane region" description="Helical" evidence="4">
    <location>
        <begin position="500"/>
        <end position="520"/>
    </location>
</feature>
<evidence type="ECO:0000313" key="6">
    <source>
        <dbReference type="EMBL" id="CAK4033376.1"/>
    </source>
</evidence>
<comment type="subcellular location">
    <subcellularLocation>
        <location evidence="1">Cell inner membrane</location>
        <topology evidence="1">Multi-pass membrane protein</topology>
    </subcellularLocation>
</comment>
<evidence type="ECO:0000259" key="5">
    <source>
        <dbReference type="Pfam" id="PF20684"/>
    </source>
</evidence>
<name>A0AAI8Z6J0_9PEZI</name>
<evidence type="ECO:0000256" key="3">
    <source>
        <dbReference type="SAM" id="MobiDB-lite"/>
    </source>
</evidence>
<proteinExistence type="predicted"/>
<keyword evidence="4" id="KW-0472">Membrane</keyword>
<evidence type="ECO:0000256" key="4">
    <source>
        <dbReference type="SAM" id="Phobius"/>
    </source>
</evidence>
<dbReference type="EMBL" id="CAVMBE010000084">
    <property type="protein sequence ID" value="CAK4033376.1"/>
    <property type="molecule type" value="Genomic_DNA"/>
</dbReference>
<reference evidence="6" key="1">
    <citation type="submission" date="2023-11" db="EMBL/GenBank/DDBJ databases">
        <authorList>
            <person name="Alioto T."/>
            <person name="Alioto T."/>
            <person name="Gomez Garrido J."/>
        </authorList>
    </citation>
    <scope>NUCLEOTIDE SEQUENCE</scope>
</reference>
<keyword evidence="4" id="KW-1133">Transmembrane helix</keyword>
<dbReference type="PANTHER" id="PTHR43702:SF13">
    <property type="entry name" value="MONOSACCHARIDE TRANSPORTER, PUTATIVE (AFU_ORTHOLOGUE AFUA_4G06630)-RELATED"/>
    <property type="match status" value="1"/>
</dbReference>
<feature type="transmembrane region" description="Helical" evidence="4">
    <location>
        <begin position="128"/>
        <end position="153"/>
    </location>
</feature>
<dbReference type="InterPro" id="IPR049326">
    <property type="entry name" value="Rhodopsin_dom_fungi"/>
</dbReference>
<dbReference type="PANTHER" id="PTHR43702">
    <property type="entry name" value="L-FUCOSE-PROTON SYMPORTER"/>
    <property type="match status" value="1"/>
</dbReference>
<dbReference type="AlphaFoldDB" id="A0AAI8Z6J0"/>
<feature type="transmembrane region" description="Helical" evidence="4">
    <location>
        <begin position="261"/>
        <end position="286"/>
    </location>
</feature>
<feature type="transmembrane region" description="Helical" evidence="4">
    <location>
        <begin position="50"/>
        <end position="73"/>
    </location>
</feature>
<feature type="transmembrane region" description="Helical" evidence="4">
    <location>
        <begin position="471"/>
        <end position="493"/>
    </location>
</feature>
<feature type="transmembrane region" description="Helical" evidence="4">
    <location>
        <begin position="773"/>
        <end position="798"/>
    </location>
</feature>
<organism evidence="6 7">
    <name type="scientific">Lecanosticta acicola</name>
    <dbReference type="NCBI Taxonomy" id="111012"/>
    <lineage>
        <taxon>Eukaryota</taxon>
        <taxon>Fungi</taxon>
        <taxon>Dikarya</taxon>
        <taxon>Ascomycota</taxon>
        <taxon>Pezizomycotina</taxon>
        <taxon>Dothideomycetes</taxon>
        <taxon>Dothideomycetidae</taxon>
        <taxon>Mycosphaerellales</taxon>
        <taxon>Mycosphaerellaceae</taxon>
        <taxon>Lecanosticta</taxon>
    </lineage>
</organism>
<feature type="transmembrane region" description="Helical" evidence="4">
    <location>
        <begin position="209"/>
        <end position="231"/>
    </location>
</feature>
<feature type="compositionally biased region" description="Basic and acidic residues" evidence="3">
    <location>
        <begin position="877"/>
        <end position="891"/>
    </location>
</feature>
<dbReference type="GO" id="GO:0005886">
    <property type="term" value="C:plasma membrane"/>
    <property type="evidence" value="ECO:0007669"/>
    <property type="project" value="UniProtKB-SubCell"/>
</dbReference>
<keyword evidence="4" id="KW-0812">Transmembrane</keyword>
<feature type="domain" description="Rhodopsin" evidence="5">
    <location>
        <begin position="34"/>
        <end position="292"/>
    </location>
</feature>
<dbReference type="Pfam" id="PF20684">
    <property type="entry name" value="Fung_rhodopsin"/>
    <property type="match status" value="1"/>
</dbReference>
<evidence type="ECO:0000256" key="2">
    <source>
        <dbReference type="ARBA" id="ARBA00022475"/>
    </source>
</evidence>
<feature type="transmembrane region" description="Helical" evidence="4">
    <location>
        <begin position="717"/>
        <end position="737"/>
    </location>
</feature>
<protein>
    <submittedName>
        <fullName evidence="6">L-fucose-proton symporter</fullName>
    </submittedName>
</protein>
<accession>A0AAI8Z6J0</accession>
<feature type="region of interest" description="Disordered" evidence="3">
    <location>
        <begin position="873"/>
        <end position="919"/>
    </location>
</feature>
<dbReference type="Proteomes" id="UP001296104">
    <property type="component" value="Unassembled WGS sequence"/>
</dbReference>
<dbReference type="Pfam" id="PF07690">
    <property type="entry name" value="MFS_1"/>
    <property type="match status" value="1"/>
</dbReference>
<feature type="transmembrane region" description="Helical" evidence="4">
    <location>
        <begin position="16"/>
        <end position="38"/>
    </location>
</feature>
<evidence type="ECO:0000256" key="1">
    <source>
        <dbReference type="ARBA" id="ARBA00004429"/>
    </source>
</evidence>
<evidence type="ECO:0000313" key="7">
    <source>
        <dbReference type="Proteomes" id="UP001296104"/>
    </source>
</evidence>
<sequence length="919" mass="99927">MATTQHHGDFRGRSEAVLAVTITMMSLGSVFVFFRMLSRAAIVKKVSWDDYFMVLAWSLLVGLGSAICYGTAYGLGRHEVDVPHSWQSGLRKAIYAFSILYQPALMATKTSILAFYLTLSKANRTFRWACYVTFFIVNAGGLSLTLVTVFQCVPVSAVFKSPIPASAKCTDILTIYLSSIPLNIITDLTLLFLPMPILTGMRLPRKQKIIVLVTFSFGIFVVVVDVVRISYLQSASMTRLQEIATAAADENDMAEQTDASYFLAFSLMWSAIEVSVGIMCGCVPGLKPLVARFMPHLLRDPGDPPSQFGSFSLPNPEVTAIAPPVPDEVHHEDLGRGPHDEDQNPMGMMEFLTGRRDFAHAPINTSFEEPAGIDFLTTPERTDLSRLPPMERSQTALTNSTRHTKPESPTFFDFVDLRQKKSLVYMTNRESIYPIAMVTVLFFIWGFEYGLLDTLNRQFQTVASVTQGQALGIRSAYYVGYFFGPFTTGRLVLKHWGFRACYPIGLSIYAAGCLIFWPAAVLTSWPTFIVTNFIVGFGLSNLEVSANPFIVLCGPAEYAEVRLNLSQGVQAIGSIVAPLIANKAFFHKTMIAPNLVSTQWAYLGIALATVVLALVYYYLPLPEATDDELEDAAERMDGANKAKLGSINVTWIVLAMGVLGLFCYVGGQEVVSSSFGAYLDAIAPTYNHTNFLAIAHTAFAVSRFLAAGLGLWIRPRILLLFFSLGTILFTALCTHFTGATGVAVMILVFFFEGPLFSLIFAQALRGQGRNTKFASVLITTSISGGAVFSPIATTVLVADNGQGAPYSLVVAIAAFAGCTVFPIALNTWRGFRLVVEPLGDVTDSGGHGGSRPSSTSSAASRALSFLNVKFTGKKDRRRQESGEEVEWREKTLSPGPGLGEHRDSAVAVPPPASGAAGLT</sequence>
<dbReference type="Gene3D" id="1.20.1250.20">
    <property type="entry name" value="MFS general substrate transporter like domains"/>
    <property type="match status" value="2"/>
</dbReference>
<keyword evidence="2" id="KW-1003">Cell membrane</keyword>
<keyword evidence="7" id="KW-1185">Reference proteome</keyword>
<gene>
    <name evidence="6" type="ORF">LECACI_7A008534</name>
</gene>
<comment type="caution">
    <text evidence="6">The sequence shown here is derived from an EMBL/GenBank/DDBJ whole genome shotgun (WGS) entry which is preliminary data.</text>
</comment>
<dbReference type="GO" id="GO:0022857">
    <property type="term" value="F:transmembrane transporter activity"/>
    <property type="evidence" value="ECO:0007669"/>
    <property type="project" value="InterPro"/>
</dbReference>
<feature type="transmembrane region" description="Helical" evidence="4">
    <location>
        <begin position="644"/>
        <end position="667"/>
    </location>
</feature>
<dbReference type="InterPro" id="IPR050375">
    <property type="entry name" value="MFS_TsgA-like"/>
</dbReference>
<dbReference type="InterPro" id="IPR036259">
    <property type="entry name" value="MFS_trans_sf"/>
</dbReference>